<dbReference type="EMBL" id="OOIL02004862">
    <property type="protein sequence ID" value="VFQ93341.1"/>
    <property type="molecule type" value="Genomic_DNA"/>
</dbReference>
<gene>
    <name evidence="1" type="ORF">CCAM_LOCUS35117</name>
</gene>
<evidence type="ECO:0000313" key="1">
    <source>
        <dbReference type="EMBL" id="VFQ93341.1"/>
    </source>
</evidence>
<dbReference type="AlphaFoldDB" id="A0A484MWK9"/>
<protein>
    <submittedName>
        <fullName evidence="1">Uncharacterized protein</fullName>
    </submittedName>
</protein>
<sequence>MNKLIITYPHLFRVTTDQEAINTKTFYGLLFFVGRGADDSNPKALVYLTKTLDEGERDEQSDSDIPRVTTNDSKVLKQINGIMAKCYDPFWSEFITIKNHDLTIMSLDPSPP</sequence>
<accession>A0A484MWK9</accession>
<keyword evidence="2" id="KW-1185">Reference proteome</keyword>
<dbReference type="Proteomes" id="UP000595140">
    <property type="component" value="Unassembled WGS sequence"/>
</dbReference>
<reference evidence="1 2" key="1">
    <citation type="submission" date="2018-04" db="EMBL/GenBank/DDBJ databases">
        <authorList>
            <person name="Vogel A."/>
        </authorList>
    </citation>
    <scope>NUCLEOTIDE SEQUENCE [LARGE SCALE GENOMIC DNA]</scope>
</reference>
<evidence type="ECO:0000313" key="2">
    <source>
        <dbReference type="Proteomes" id="UP000595140"/>
    </source>
</evidence>
<organism evidence="1 2">
    <name type="scientific">Cuscuta campestris</name>
    <dbReference type="NCBI Taxonomy" id="132261"/>
    <lineage>
        <taxon>Eukaryota</taxon>
        <taxon>Viridiplantae</taxon>
        <taxon>Streptophyta</taxon>
        <taxon>Embryophyta</taxon>
        <taxon>Tracheophyta</taxon>
        <taxon>Spermatophyta</taxon>
        <taxon>Magnoliopsida</taxon>
        <taxon>eudicotyledons</taxon>
        <taxon>Gunneridae</taxon>
        <taxon>Pentapetalae</taxon>
        <taxon>asterids</taxon>
        <taxon>lamiids</taxon>
        <taxon>Solanales</taxon>
        <taxon>Convolvulaceae</taxon>
        <taxon>Cuscuteae</taxon>
        <taxon>Cuscuta</taxon>
        <taxon>Cuscuta subgen. Grammica</taxon>
        <taxon>Cuscuta sect. Cleistogrammica</taxon>
    </lineage>
</organism>
<name>A0A484MWK9_9ASTE</name>
<proteinExistence type="predicted"/>